<dbReference type="Proteomes" id="UP000236630">
    <property type="component" value="Unassembled WGS sequence"/>
</dbReference>
<organism evidence="1 2">
    <name type="scientific">Citrus unshiu</name>
    <name type="common">Satsuma mandarin</name>
    <name type="synonym">Citrus nobilis var. unshiu</name>
    <dbReference type="NCBI Taxonomy" id="55188"/>
    <lineage>
        <taxon>Eukaryota</taxon>
        <taxon>Viridiplantae</taxon>
        <taxon>Streptophyta</taxon>
        <taxon>Embryophyta</taxon>
        <taxon>Tracheophyta</taxon>
        <taxon>Spermatophyta</taxon>
        <taxon>Magnoliopsida</taxon>
        <taxon>eudicotyledons</taxon>
        <taxon>Gunneridae</taxon>
        <taxon>Pentapetalae</taxon>
        <taxon>rosids</taxon>
        <taxon>malvids</taxon>
        <taxon>Sapindales</taxon>
        <taxon>Rutaceae</taxon>
        <taxon>Aurantioideae</taxon>
        <taxon>Citrus</taxon>
    </lineage>
</organism>
<gene>
    <name evidence="1" type="ORF">CUMW_273920</name>
</gene>
<reference evidence="1 2" key="1">
    <citation type="journal article" date="2017" name="Front. Genet.">
        <title>Draft sequencing of the heterozygous diploid genome of Satsuma (Citrus unshiu Marc.) using a hybrid assembly approach.</title>
        <authorList>
            <person name="Shimizu T."/>
            <person name="Tanizawa Y."/>
            <person name="Mochizuki T."/>
            <person name="Nagasaki H."/>
            <person name="Yoshioka T."/>
            <person name="Toyoda A."/>
            <person name="Fujiyama A."/>
            <person name="Kaminuma E."/>
            <person name="Nakamura Y."/>
        </authorList>
    </citation>
    <scope>NUCLEOTIDE SEQUENCE [LARGE SCALE GENOMIC DNA]</scope>
    <source>
        <strain evidence="2">cv. Miyagawa wase</strain>
    </source>
</reference>
<keyword evidence="2" id="KW-1185">Reference proteome</keyword>
<comment type="caution">
    <text evidence="1">The sequence shown here is derived from an EMBL/GenBank/DDBJ whole genome shotgun (WGS) entry which is preliminary data.</text>
</comment>
<accession>A0A2H5MX22</accession>
<dbReference type="Gene3D" id="3.80.10.10">
    <property type="entry name" value="Ribonuclease Inhibitor"/>
    <property type="match status" value="1"/>
</dbReference>
<name>A0A2H5MX22_CITUN</name>
<proteinExistence type="predicted"/>
<protein>
    <recommendedName>
        <fullName evidence="3">NB-ARC domain-containing protein</fullName>
    </recommendedName>
</protein>
<sequence>MEHLEELEIRDSSLEDWNVDCAGEVQKMRKLHSVLIRNCSNVKDLTWLVFVPNLKWLRIVGCDDMEEIISVEKFEKLSEVSEMMGRA</sequence>
<dbReference type="EMBL" id="BDQV01001383">
    <property type="protein sequence ID" value="GAY32560.1"/>
    <property type="molecule type" value="Genomic_DNA"/>
</dbReference>
<evidence type="ECO:0000313" key="2">
    <source>
        <dbReference type="Proteomes" id="UP000236630"/>
    </source>
</evidence>
<dbReference type="AlphaFoldDB" id="A0A2H5MX22"/>
<dbReference type="InterPro" id="IPR032675">
    <property type="entry name" value="LRR_dom_sf"/>
</dbReference>
<evidence type="ECO:0000313" key="1">
    <source>
        <dbReference type="EMBL" id="GAY32560.1"/>
    </source>
</evidence>
<dbReference type="SUPFAM" id="SSF52047">
    <property type="entry name" value="RNI-like"/>
    <property type="match status" value="1"/>
</dbReference>
<evidence type="ECO:0008006" key="3">
    <source>
        <dbReference type="Google" id="ProtNLM"/>
    </source>
</evidence>